<evidence type="ECO:0000313" key="2">
    <source>
        <dbReference type="EMBL" id="KAK1637933.1"/>
    </source>
</evidence>
<dbReference type="AlphaFoldDB" id="A0AAI9ZTP2"/>
<keyword evidence="3" id="KW-1185">Reference proteome</keyword>
<organism evidence="2 3">
    <name type="scientific">Colletotrichum phormii</name>
    <dbReference type="NCBI Taxonomy" id="359342"/>
    <lineage>
        <taxon>Eukaryota</taxon>
        <taxon>Fungi</taxon>
        <taxon>Dikarya</taxon>
        <taxon>Ascomycota</taxon>
        <taxon>Pezizomycotina</taxon>
        <taxon>Sordariomycetes</taxon>
        <taxon>Hypocreomycetidae</taxon>
        <taxon>Glomerellales</taxon>
        <taxon>Glomerellaceae</taxon>
        <taxon>Colletotrichum</taxon>
        <taxon>Colletotrichum acutatum species complex</taxon>
    </lineage>
</organism>
<evidence type="ECO:0000313" key="3">
    <source>
        <dbReference type="Proteomes" id="UP001243989"/>
    </source>
</evidence>
<comment type="caution">
    <text evidence="2">The sequence shown here is derived from an EMBL/GenBank/DDBJ whole genome shotgun (WGS) entry which is preliminary data.</text>
</comment>
<feature type="signal peptide" evidence="1">
    <location>
        <begin position="1"/>
        <end position="17"/>
    </location>
</feature>
<name>A0AAI9ZTP2_9PEZI</name>
<dbReference type="EMBL" id="JAHMHQ010000008">
    <property type="protein sequence ID" value="KAK1637933.1"/>
    <property type="molecule type" value="Genomic_DNA"/>
</dbReference>
<evidence type="ECO:0000256" key="1">
    <source>
        <dbReference type="SAM" id="SignalP"/>
    </source>
</evidence>
<sequence length="207" mass="22701">MLRWALPVLHCAMLAWSFSCPSCSSTSPSSKAETSVLVGSPRFKTEMTTWKACHRCLSLENGHTYISNLPSATSYHTKLPTQKATRHTSTACQQQGSFKSDNATSLPARNAPACQLAKHATVHPHGIAAPQTRATASFELPSWYKSIGWESESPFSEAIYTWASVLPGFQPGGGVYVDEASAKHGWTVLRRKRLFCSNLNLRWRGGT</sequence>
<dbReference type="Proteomes" id="UP001243989">
    <property type="component" value="Unassembled WGS sequence"/>
</dbReference>
<proteinExistence type="predicted"/>
<accession>A0AAI9ZTP2</accession>
<dbReference type="RefSeq" id="XP_060446540.1">
    <property type="nucleotide sequence ID" value="XM_060590275.1"/>
</dbReference>
<dbReference type="PROSITE" id="PS51257">
    <property type="entry name" value="PROKAR_LIPOPROTEIN"/>
    <property type="match status" value="1"/>
</dbReference>
<gene>
    <name evidence="2" type="ORF">BDP81DRAFT_426188</name>
</gene>
<feature type="chain" id="PRO_5042513527" description="Secreted protein" evidence="1">
    <location>
        <begin position="18"/>
        <end position="207"/>
    </location>
</feature>
<reference evidence="2" key="1">
    <citation type="submission" date="2021-06" db="EMBL/GenBank/DDBJ databases">
        <title>Comparative genomics, transcriptomics and evolutionary studies reveal genomic signatures of adaptation to plant cell wall in hemibiotrophic fungi.</title>
        <authorList>
            <consortium name="DOE Joint Genome Institute"/>
            <person name="Baroncelli R."/>
            <person name="Diaz J.F."/>
            <person name="Benocci T."/>
            <person name="Peng M."/>
            <person name="Battaglia E."/>
            <person name="Haridas S."/>
            <person name="Andreopoulos W."/>
            <person name="Labutti K."/>
            <person name="Pangilinan J."/>
            <person name="Floch G.L."/>
            <person name="Makela M.R."/>
            <person name="Henrissat B."/>
            <person name="Grigoriev I.V."/>
            <person name="Crouch J.A."/>
            <person name="De Vries R.P."/>
            <person name="Sukno S.A."/>
            <person name="Thon M.R."/>
        </authorList>
    </citation>
    <scope>NUCLEOTIDE SEQUENCE</scope>
    <source>
        <strain evidence="2">CBS 102054</strain>
    </source>
</reference>
<dbReference type="GeneID" id="85475137"/>
<protein>
    <recommendedName>
        <fullName evidence="4">Secreted protein</fullName>
    </recommendedName>
</protein>
<evidence type="ECO:0008006" key="4">
    <source>
        <dbReference type="Google" id="ProtNLM"/>
    </source>
</evidence>
<keyword evidence="1" id="KW-0732">Signal</keyword>